<sequence length="217" mass="24165">MGLERDEDCEPSSTPPKLSLFSFPNKAQEKSAWMLTPPIHSSVSIPFQWEEAPGKPKPCSTRSKSSTTAARCLELPPRLLSETKVNAISSPTTVLDGPDAGRSLSYKLPHGKGGSFRSPEDRHRIIFGSNRWRMSFKKNKEVVAGAFDFSSPVSQDGDYGGGGGGCGTHVKITRVRRKASFLSFSHSRSHLWTNIYESFKQVVPWRHRQEKSRKMSL</sequence>
<name>A0A1Q3BEA6_CEPFO</name>
<dbReference type="FunCoup" id="A0A1Q3BEA6">
    <property type="interactions" value="36"/>
</dbReference>
<dbReference type="STRING" id="3775.A0A1Q3BEA6"/>
<keyword evidence="3" id="KW-1185">Reference proteome</keyword>
<feature type="region of interest" description="Disordered" evidence="1">
    <location>
        <begin position="1"/>
        <end position="21"/>
    </location>
</feature>
<reference evidence="3" key="1">
    <citation type="submission" date="2016-04" db="EMBL/GenBank/DDBJ databases">
        <title>Cephalotus genome sequencing.</title>
        <authorList>
            <person name="Fukushima K."/>
            <person name="Hasebe M."/>
            <person name="Fang X."/>
        </authorList>
    </citation>
    <scope>NUCLEOTIDE SEQUENCE [LARGE SCALE GENOMIC DNA]</scope>
    <source>
        <strain evidence="3">cv. St1</strain>
    </source>
</reference>
<protein>
    <submittedName>
        <fullName evidence="2">DUF688 domain-containing protein</fullName>
    </submittedName>
</protein>
<accession>A0A1Q3BEA6</accession>
<dbReference type="PANTHER" id="PTHR34371:SF6">
    <property type="entry name" value="MEMBRANE-ASSOCIATED KINASE REGULATOR 6"/>
    <property type="match status" value="1"/>
</dbReference>
<dbReference type="InParanoid" id="A0A1Q3BEA6"/>
<dbReference type="OrthoDB" id="1934555at2759"/>
<dbReference type="InterPro" id="IPR007789">
    <property type="entry name" value="DUF688"/>
</dbReference>
<feature type="compositionally biased region" description="Acidic residues" evidence="1">
    <location>
        <begin position="1"/>
        <end position="10"/>
    </location>
</feature>
<evidence type="ECO:0000313" key="2">
    <source>
        <dbReference type="EMBL" id="GAV66184.1"/>
    </source>
</evidence>
<dbReference type="EMBL" id="BDDD01000461">
    <property type="protein sequence ID" value="GAV66184.1"/>
    <property type="molecule type" value="Genomic_DNA"/>
</dbReference>
<dbReference type="Proteomes" id="UP000187406">
    <property type="component" value="Unassembled WGS sequence"/>
</dbReference>
<evidence type="ECO:0000313" key="3">
    <source>
        <dbReference type="Proteomes" id="UP000187406"/>
    </source>
</evidence>
<comment type="caution">
    <text evidence="2">The sequence shown here is derived from an EMBL/GenBank/DDBJ whole genome shotgun (WGS) entry which is preliminary data.</text>
</comment>
<dbReference type="Pfam" id="PF05097">
    <property type="entry name" value="DUF688"/>
    <property type="match status" value="1"/>
</dbReference>
<dbReference type="PANTHER" id="PTHR34371">
    <property type="entry name" value="OS01G0551000 PROTEIN"/>
    <property type="match status" value="1"/>
</dbReference>
<organism evidence="2 3">
    <name type="scientific">Cephalotus follicularis</name>
    <name type="common">Albany pitcher plant</name>
    <dbReference type="NCBI Taxonomy" id="3775"/>
    <lineage>
        <taxon>Eukaryota</taxon>
        <taxon>Viridiplantae</taxon>
        <taxon>Streptophyta</taxon>
        <taxon>Embryophyta</taxon>
        <taxon>Tracheophyta</taxon>
        <taxon>Spermatophyta</taxon>
        <taxon>Magnoliopsida</taxon>
        <taxon>eudicotyledons</taxon>
        <taxon>Gunneridae</taxon>
        <taxon>Pentapetalae</taxon>
        <taxon>rosids</taxon>
        <taxon>fabids</taxon>
        <taxon>Oxalidales</taxon>
        <taxon>Cephalotaceae</taxon>
        <taxon>Cephalotus</taxon>
    </lineage>
</organism>
<gene>
    <name evidence="2" type="ORF">CFOL_v3_09694</name>
</gene>
<proteinExistence type="predicted"/>
<dbReference type="AlphaFoldDB" id="A0A1Q3BEA6"/>
<evidence type="ECO:0000256" key="1">
    <source>
        <dbReference type="SAM" id="MobiDB-lite"/>
    </source>
</evidence>